<dbReference type="PANTHER" id="PTHR13754:SF13">
    <property type="entry name" value="METALLO-BETA-LACTAMASE SUPERFAMILY PROTEIN (AFU_ORTHOLOGUE AFUA_3G07630)"/>
    <property type="match status" value="1"/>
</dbReference>
<dbReference type="PANTHER" id="PTHR13754">
    <property type="entry name" value="METALLO-BETA-LACTAMASE SUPERFAMILY PROTEIN"/>
    <property type="match status" value="1"/>
</dbReference>
<dbReference type="InterPro" id="IPR041712">
    <property type="entry name" value="DHPS-like_MBL-fold"/>
</dbReference>
<dbReference type="Gene3D" id="3.60.15.10">
    <property type="entry name" value="Ribonuclease Z/Hydroxyacylglutathione hydrolase-like"/>
    <property type="match status" value="1"/>
</dbReference>
<dbReference type="InterPro" id="IPR001279">
    <property type="entry name" value="Metallo-B-lactamas"/>
</dbReference>
<protein>
    <submittedName>
        <fullName evidence="2">MBL fold metallo-hydrolase</fullName>
    </submittedName>
</protein>
<proteinExistence type="predicted"/>
<organism evidence="2 3">
    <name type="scientific">Duganella dendranthematis</name>
    <dbReference type="NCBI Taxonomy" id="2728021"/>
    <lineage>
        <taxon>Bacteria</taxon>
        <taxon>Pseudomonadati</taxon>
        <taxon>Pseudomonadota</taxon>
        <taxon>Betaproteobacteria</taxon>
        <taxon>Burkholderiales</taxon>
        <taxon>Oxalobacteraceae</taxon>
        <taxon>Telluria group</taxon>
        <taxon>Duganella</taxon>
    </lineage>
</organism>
<dbReference type="RefSeq" id="WP_169110321.1">
    <property type="nucleotide sequence ID" value="NZ_CP051684.1"/>
</dbReference>
<name>A0ABX6M3K2_9BURK</name>
<sequence length="313" mass="34202">MTIDRSVSFSKGSEMKLLRLMVLLAGLSCLFPVHADENPARVTVIFDAFGKPSNLERGWGYSALVEYGGKRILFDAGGQYQAFADNVRKLNIDLKTLDFVVISHRHGDHTGGLAYVLEQNPHVKIYAPLETGSFGTPPSPPAAKALLRNAAGITPDLRYFNGKPPENLTIDSPWPNTKFTLIDKSVEIAPGLFLVKTVSDSKGTLELNELSLAIKTPKGLAVVVGCSHPGIERILEAAAQYDTQLYTIVGGLHLVDKSDQQVSEVVNNFKSRWHIERVAAGHCTGEFAQVELERIFGDHHDHSGIGEVIPLPR</sequence>
<evidence type="ECO:0000259" key="1">
    <source>
        <dbReference type="SMART" id="SM00849"/>
    </source>
</evidence>
<evidence type="ECO:0000313" key="2">
    <source>
        <dbReference type="EMBL" id="QJD88889.1"/>
    </source>
</evidence>
<keyword evidence="3" id="KW-1185">Reference proteome</keyword>
<dbReference type="InterPro" id="IPR036866">
    <property type="entry name" value="RibonucZ/Hydroxyglut_hydro"/>
</dbReference>
<gene>
    <name evidence="2" type="ORF">HH213_01450</name>
</gene>
<dbReference type="Pfam" id="PF00753">
    <property type="entry name" value="Lactamase_B"/>
    <property type="match status" value="1"/>
</dbReference>
<dbReference type="InterPro" id="IPR052926">
    <property type="entry name" value="Metallo-beta-lactamase_dom"/>
</dbReference>
<dbReference type="Proteomes" id="UP000503117">
    <property type="component" value="Chromosome"/>
</dbReference>
<reference evidence="2 3" key="1">
    <citation type="submission" date="2020-04" db="EMBL/GenBank/DDBJ databases">
        <title>Genome sequencing of novel species.</title>
        <authorList>
            <person name="Heo J."/>
            <person name="Kim S.-J."/>
            <person name="Kim J.-S."/>
            <person name="Hong S.-B."/>
            <person name="Kwon S.-W."/>
        </authorList>
    </citation>
    <scope>NUCLEOTIDE SEQUENCE [LARGE SCALE GENOMIC DNA]</scope>
    <source>
        <strain evidence="2 3">AF9R3</strain>
    </source>
</reference>
<accession>A0ABX6M3K2</accession>
<dbReference type="SUPFAM" id="SSF56281">
    <property type="entry name" value="Metallo-hydrolase/oxidoreductase"/>
    <property type="match status" value="1"/>
</dbReference>
<dbReference type="SMART" id="SM00849">
    <property type="entry name" value="Lactamase_B"/>
    <property type="match status" value="1"/>
</dbReference>
<dbReference type="EMBL" id="CP051684">
    <property type="protein sequence ID" value="QJD88889.1"/>
    <property type="molecule type" value="Genomic_DNA"/>
</dbReference>
<feature type="domain" description="Metallo-beta-lactamase" evidence="1">
    <location>
        <begin position="59"/>
        <end position="282"/>
    </location>
</feature>
<evidence type="ECO:0000313" key="3">
    <source>
        <dbReference type="Proteomes" id="UP000503117"/>
    </source>
</evidence>
<dbReference type="CDD" id="cd07713">
    <property type="entry name" value="DHPS-like_MBL-fold"/>
    <property type="match status" value="1"/>
</dbReference>